<dbReference type="InterPro" id="IPR005627">
    <property type="entry name" value="CutC-like"/>
</dbReference>
<evidence type="ECO:0000313" key="4">
    <source>
        <dbReference type="Proteomes" id="UP000232063"/>
    </source>
</evidence>
<dbReference type="Gene3D" id="3.20.20.380">
    <property type="entry name" value="Copper homeostasis (CutC) domain"/>
    <property type="match status" value="1"/>
</dbReference>
<evidence type="ECO:0000256" key="1">
    <source>
        <dbReference type="ARBA" id="ARBA00007768"/>
    </source>
</evidence>
<dbReference type="KEGG" id="elj:ELUMI_v1c03730"/>
<organism evidence="3 4">
    <name type="scientific">Williamsoniiplasma luminosum</name>
    <dbReference type="NCBI Taxonomy" id="214888"/>
    <lineage>
        <taxon>Bacteria</taxon>
        <taxon>Bacillati</taxon>
        <taxon>Mycoplasmatota</taxon>
        <taxon>Mollicutes</taxon>
        <taxon>Entomoplasmatales</taxon>
        <taxon>Williamsoniiplasma</taxon>
    </lineage>
</organism>
<dbReference type="SUPFAM" id="SSF110395">
    <property type="entry name" value="CutC-like"/>
    <property type="match status" value="1"/>
</dbReference>
<accession>A0A2K8NVA8</accession>
<protein>
    <recommendedName>
        <fullName evidence="2">Copper homeostasis protein cutC homolog</fullName>
    </recommendedName>
</protein>
<dbReference type="EMBL" id="CP024963">
    <property type="protein sequence ID" value="ATZ17098.1"/>
    <property type="molecule type" value="Genomic_DNA"/>
</dbReference>
<reference evidence="3 4" key="1">
    <citation type="submission" date="2017-11" db="EMBL/GenBank/DDBJ databases">
        <title>Genome sequence of Entomoplasma luminosum PIMN-1 (ATCC 49195).</title>
        <authorList>
            <person name="Lo W.-S."/>
            <person name="Gasparich G.E."/>
            <person name="Kuo C.-H."/>
        </authorList>
    </citation>
    <scope>NUCLEOTIDE SEQUENCE [LARGE SCALE GENOMIC DNA]</scope>
    <source>
        <strain evidence="3 4">PIMN-1</strain>
    </source>
</reference>
<dbReference type="PANTHER" id="PTHR12598:SF0">
    <property type="entry name" value="COPPER HOMEOSTASIS PROTEIN CUTC HOMOLOG"/>
    <property type="match status" value="1"/>
</dbReference>
<dbReference type="GO" id="GO:0005507">
    <property type="term" value="F:copper ion binding"/>
    <property type="evidence" value="ECO:0007669"/>
    <property type="project" value="TreeGrafter"/>
</dbReference>
<evidence type="ECO:0000256" key="2">
    <source>
        <dbReference type="ARBA" id="ARBA00019014"/>
    </source>
</evidence>
<dbReference type="RefSeq" id="WP_025734126.1">
    <property type="nucleotide sequence ID" value="NZ_CP024963.1"/>
</dbReference>
<sequence length="221" mass="24571">MTLEVIATNIEDIKQINKSQADRIEFCFELERGGLTPSYETIKQAGEISSTPVNVMLRPHDRGYNYSDEDFNQMLIDAKYIASTKVNGVVCGILTPDKKIDQIRFKQIIDLLPGKQIVCHRAFQEVEDQIQGLKDLKALGVEMVLTSGRDNINESLDLLKTLKEANLVTIQAGGGVGFDNIQAIKQVVDAVHVGTAVRETKSWLAPISIEKINQMQDILSN</sequence>
<keyword evidence="4" id="KW-1185">Reference proteome</keyword>
<dbReference type="PANTHER" id="PTHR12598">
    <property type="entry name" value="COPPER HOMEOSTASIS PROTEIN CUTC"/>
    <property type="match status" value="1"/>
</dbReference>
<dbReference type="OrthoDB" id="9815677at2"/>
<name>A0A2K8NVA8_9MOLU</name>
<gene>
    <name evidence="3" type="primary">cutC</name>
    <name evidence="3" type="ORF">ELUMI_v1c03730</name>
</gene>
<dbReference type="Pfam" id="PF03932">
    <property type="entry name" value="CutC"/>
    <property type="match status" value="1"/>
</dbReference>
<evidence type="ECO:0000313" key="3">
    <source>
        <dbReference type="EMBL" id="ATZ17098.1"/>
    </source>
</evidence>
<proteinExistence type="inferred from homology"/>
<dbReference type="Proteomes" id="UP000232063">
    <property type="component" value="Chromosome"/>
</dbReference>
<dbReference type="InterPro" id="IPR036822">
    <property type="entry name" value="CutC-like_dom_sf"/>
</dbReference>
<dbReference type="AlphaFoldDB" id="A0A2K8NVA8"/>
<comment type="similarity">
    <text evidence="1">Belongs to the CutC family.</text>
</comment>